<keyword evidence="1" id="KW-0472">Membrane</keyword>
<evidence type="ECO:0000313" key="2">
    <source>
        <dbReference type="EMBL" id="MBR8463716.1"/>
    </source>
</evidence>
<sequence length="330" mass="39239">MNLVICTTSLQILIAQKIIEKYHNEPFELCVIKISSDSKIEHYIKRIEKMACKTYVIKHNQYGLHWLFLLCCKIIWIFRFKKYDDVFFAKFDEIFDVLFGAIKFKRLFSFDDGADSITKSAKFNKTRHYRGRFLLEVFRLIFRPKPINKNDVLMHYTIFDNFTDDVLSHKRIKLFEFNLPNSSHKNKEIRLFIGQPIFEGKLEQNKIVLEAVLDKFKIDYYLPHPREEYRLDNVIYVNTNLLIEEYIVNELLNNPDTSYTLYGFFSTALFTLCGINGINLKAIRIKDDLTLLKYQDLYEKLEQIGIEVLDINAHELNLKQANGRYCKYVI</sequence>
<accession>A0ABS5HHH1</accession>
<dbReference type="Gene3D" id="3.30.370.20">
    <property type="match status" value="1"/>
</dbReference>
<evidence type="ECO:0000256" key="1">
    <source>
        <dbReference type="SAM" id="Phobius"/>
    </source>
</evidence>
<keyword evidence="3" id="KW-1185">Reference proteome</keyword>
<proteinExistence type="predicted"/>
<evidence type="ECO:0000313" key="3">
    <source>
        <dbReference type="Proteomes" id="UP000682951"/>
    </source>
</evidence>
<evidence type="ECO:0008006" key="4">
    <source>
        <dbReference type="Google" id="ProtNLM"/>
    </source>
</evidence>
<dbReference type="RefSeq" id="WP_212141804.1">
    <property type="nucleotide sequence ID" value="NZ_JAGSSW010000003.1"/>
</dbReference>
<dbReference type="Pfam" id="PF07922">
    <property type="entry name" value="Glyco_transf_52"/>
    <property type="match status" value="1"/>
</dbReference>
<comment type="caution">
    <text evidence="2">The sequence shown here is derived from an EMBL/GenBank/DDBJ whole genome shotgun (WGS) entry which is preliminary data.</text>
</comment>
<dbReference type="InterPro" id="IPR012477">
    <property type="entry name" value="Glyco_transf_52"/>
</dbReference>
<organism evidence="2 3">
    <name type="scientific">Campylobacter anatolicus</name>
    <dbReference type="NCBI Taxonomy" id="2829105"/>
    <lineage>
        <taxon>Bacteria</taxon>
        <taxon>Pseudomonadati</taxon>
        <taxon>Campylobacterota</taxon>
        <taxon>Epsilonproteobacteria</taxon>
        <taxon>Campylobacterales</taxon>
        <taxon>Campylobacteraceae</taxon>
        <taxon>Campylobacter</taxon>
    </lineage>
</organism>
<keyword evidence="1" id="KW-1133">Transmembrane helix</keyword>
<dbReference type="Proteomes" id="UP000682951">
    <property type="component" value="Unassembled WGS sequence"/>
</dbReference>
<gene>
    <name evidence="2" type="ORF">KDD93_03890</name>
</gene>
<protein>
    <recommendedName>
        <fullName evidence="4">CMP-N-acetylneuraminate-beta-galactosamide-alpha-2, 3-sialyltransferase</fullName>
    </recommendedName>
</protein>
<keyword evidence="1" id="KW-0812">Transmembrane</keyword>
<feature type="transmembrane region" description="Helical" evidence="1">
    <location>
        <begin position="259"/>
        <end position="278"/>
    </location>
</feature>
<name>A0ABS5HHH1_9BACT</name>
<reference evidence="2 3" key="1">
    <citation type="submission" date="2021-04" db="EMBL/GenBank/DDBJ databases">
        <title>Molecular and phenotypic characterization and identification of bacterial isolates recovered from the Anatolian ground squirrels (Spermophilus xanthoprymnus) and which have the potential to form a new species in the Campylobacter genus.</title>
        <authorList>
            <person name="Aydin F."/>
            <person name="Abay S."/>
            <person name="Kayman T."/>
            <person name="Karakaya E."/>
            <person name="Mustak H.K."/>
            <person name="Mustak I.B."/>
            <person name="Bilgin N."/>
            <person name="Duzler A."/>
            <person name="Sahin O."/>
            <person name="Guran O."/>
            <person name="Saticioglu I.B."/>
        </authorList>
    </citation>
    <scope>NUCLEOTIDE SEQUENCE [LARGE SCALE GENOMIC DNA]</scope>
    <source>
        <strain evidence="3">faydin-G24</strain>
    </source>
</reference>
<dbReference type="EMBL" id="JAGSSW010000003">
    <property type="protein sequence ID" value="MBR8463716.1"/>
    <property type="molecule type" value="Genomic_DNA"/>
</dbReference>